<comment type="caution">
    <text evidence="1">The sequence shown here is derived from an EMBL/GenBank/DDBJ whole genome shotgun (WGS) entry which is preliminary data.</text>
</comment>
<accession>A0A645JHZ5</accession>
<evidence type="ECO:0008006" key="2">
    <source>
        <dbReference type="Google" id="ProtNLM"/>
    </source>
</evidence>
<protein>
    <recommendedName>
        <fullName evidence="2">2,3-bisphosphoglycerate-dependent phosphoglycerate mutase</fullName>
    </recommendedName>
</protein>
<proteinExistence type="predicted"/>
<reference evidence="1" key="1">
    <citation type="submission" date="2019-08" db="EMBL/GenBank/DDBJ databases">
        <authorList>
            <person name="Kucharzyk K."/>
            <person name="Murdoch R.W."/>
            <person name="Higgins S."/>
            <person name="Loffler F."/>
        </authorList>
    </citation>
    <scope>NUCLEOTIDE SEQUENCE</scope>
</reference>
<dbReference type="EMBL" id="VSSQ01141708">
    <property type="protein sequence ID" value="MPN62967.1"/>
    <property type="molecule type" value="Genomic_DNA"/>
</dbReference>
<sequence>MQDAISRGETEIGVAAHGGVIMAVMTAFSGADVPYHEWYVLNCGGYRVTLNETDWAAAKRFSSYALFGQKGESSDMVGRELDT</sequence>
<evidence type="ECO:0000313" key="1">
    <source>
        <dbReference type="EMBL" id="MPN62967.1"/>
    </source>
</evidence>
<gene>
    <name evidence="1" type="ORF">SDC9_210720</name>
</gene>
<organism evidence="1">
    <name type="scientific">bioreactor metagenome</name>
    <dbReference type="NCBI Taxonomy" id="1076179"/>
    <lineage>
        <taxon>unclassified sequences</taxon>
        <taxon>metagenomes</taxon>
        <taxon>ecological metagenomes</taxon>
    </lineage>
</organism>
<name>A0A645JHZ5_9ZZZZ</name>
<dbReference type="AlphaFoldDB" id="A0A645JHZ5"/>